<proteinExistence type="predicted"/>
<dbReference type="EMBL" id="JBHTJV010000002">
    <property type="protein sequence ID" value="MFD0914945.1"/>
    <property type="molecule type" value="Genomic_DNA"/>
</dbReference>
<protein>
    <submittedName>
        <fullName evidence="1">Uncharacterized protein</fullName>
    </submittedName>
</protein>
<sequence length="351" mass="40230">MSANQIENSKFVKINATYSLPISKCGSIEILDEEALDRILAAPYEIEKNKRSRPSISPEGLSRIRVVLNEMVRMAVAASLTGFLLKEELEDLQKKARKADRLTEWMSSYVEDLQFNFEWQHCPNHSDRDYHEGFSAIRAAIKNDRQLLKRQANLLLTGAKSLEALHTASSKFASLVFPPPIGSITDCNFGARLVEFLNWIEYELSAYEAAERNPRGPKPKHYLRQLYRELSGLLAVIEQRPRETTQALIDGENEWPRIRRDHNLLELRNFGSPLKRMIYQTHREVFAKIATLKLSPKPEPMKLRSLWTTPTDSDLDKTIPTWINTVFRDGRPLPLREGHAEVVSLRLGLLG</sequence>
<evidence type="ECO:0000313" key="1">
    <source>
        <dbReference type="EMBL" id="MFD0914945.1"/>
    </source>
</evidence>
<reference evidence="2" key="1">
    <citation type="journal article" date="2019" name="Int. J. Syst. Evol. Microbiol.">
        <title>The Global Catalogue of Microorganisms (GCM) 10K type strain sequencing project: providing services to taxonomists for standard genome sequencing and annotation.</title>
        <authorList>
            <consortium name="The Broad Institute Genomics Platform"/>
            <consortium name="The Broad Institute Genome Sequencing Center for Infectious Disease"/>
            <person name="Wu L."/>
            <person name="Ma J."/>
        </authorList>
    </citation>
    <scope>NUCLEOTIDE SEQUENCE [LARGE SCALE GENOMIC DNA]</scope>
    <source>
        <strain evidence="2">CCUG 60023</strain>
    </source>
</reference>
<evidence type="ECO:0000313" key="2">
    <source>
        <dbReference type="Proteomes" id="UP001597101"/>
    </source>
</evidence>
<dbReference type="RefSeq" id="WP_377210799.1">
    <property type="nucleotide sequence ID" value="NZ_JBHTJV010000002.1"/>
</dbReference>
<gene>
    <name evidence="1" type="ORF">ACFQ14_00835</name>
</gene>
<keyword evidence="2" id="KW-1185">Reference proteome</keyword>
<accession>A0ABW3FD96</accession>
<name>A0ABW3FD96_9HYPH</name>
<organism evidence="1 2">
    <name type="scientific">Pseudahrensia aquimaris</name>
    <dbReference type="NCBI Taxonomy" id="744461"/>
    <lineage>
        <taxon>Bacteria</taxon>
        <taxon>Pseudomonadati</taxon>
        <taxon>Pseudomonadota</taxon>
        <taxon>Alphaproteobacteria</taxon>
        <taxon>Hyphomicrobiales</taxon>
        <taxon>Ahrensiaceae</taxon>
        <taxon>Pseudahrensia</taxon>
    </lineage>
</organism>
<comment type="caution">
    <text evidence="1">The sequence shown here is derived from an EMBL/GenBank/DDBJ whole genome shotgun (WGS) entry which is preliminary data.</text>
</comment>
<dbReference type="Proteomes" id="UP001597101">
    <property type="component" value="Unassembled WGS sequence"/>
</dbReference>